<feature type="compositionally biased region" description="Basic and acidic residues" evidence="1">
    <location>
        <begin position="1"/>
        <end position="10"/>
    </location>
</feature>
<sequence>MKPLKTDVLPEKTSPVDTEPVSGFQRCKPGPGTRFRPALL</sequence>
<proteinExistence type="predicted"/>
<name>A0A0E9SCK5_ANGAN</name>
<feature type="region of interest" description="Disordered" evidence="1">
    <location>
        <begin position="1"/>
        <end position="40"/>
    </location>
</feature>
<evidence type="ECO:0000256" key="1">
    <source>
        <dbReference type="SAM" id="MobiDB-lite"/>
    </source>
</evidence>
<reference evidence="2" key="1">
    <citation type="submission" date="2014-11" db="EMBL/GenBank/DDBJ databases">
        <authorList>
            <person name="Amaro Gonzalez C."/>
        </authorList>
    </citation>
    <scope>NUCLEOTIDE SEQUENCE</scope>
</reference>
<organism evidence="2">
    <name type="scientific">Anguilla anguilla</name>
    <name type="common">European freshwater eel</name>
    <name type="synonym">Muraena anguilla</name>
    <dbReference type="NCBI Taxonomy" id="7936"/>
    <lineage>
        <taxon>Eukaryota</taxon>
        <taxon>Metazoa</taxon>
        <taxon>Chordata</taxon>
        <taxon>Craniata</taxon>
        <taxon>Vertebrata</taxon>
        <taxon>Euteleostomi</taxon>
        <taxon>Actinopterygii</taxon>
        <taxon>Neopterygii</taxon>
        <taxon>Teleostei</taxon>
        <taxon>Anguilliformes</taxon>
        <taxon>Anguillidae</taxon>
        <taxon>Anguilla</taxon>
    </lineage>
</organism>
<accession>A0A0E9SCK5</accession>
<dbReference type="AlphaFoldDB" id="A0A0E9SCK5"/>
<dbReference type="EMBL" id="GBXM01069576">
    <property type="protein sequence ID" value="JAH39001.1"/>
    <property type="molecule type" value="Transcribed_RNA"/>
</dbReference>
<evidence type="ECO:0000313" key="2">
    <source>
        <dbReference type="EMBL" id="JAH39001.1"/>
    </source>
</evidence>
<protein>
    <submittedName>
        <fullName evidence="2">Uncharacterized protein</fullName>
    </submittedName>
</protein>
<reference evidence="2" key="2">
    <citation type="journal article" date="2015" name="Fish Shellfish Immunol.">
        <title>Early steps in the European eel (Anguilla anguilla)-Vibrio vulnificus interaction in the gills: Role of the RtxA13 toxin.</title>
        <authorList>
            <person name="Callol A."/>
            <person name="Pajuelo D."/>
            <person name="Ebbesson L."/>
            <person name="Teles M."/>
            <person name="MacKenzie S."/>
            <person name="Amaro C."/>
        </authorList>
    </citation>
    <scope>NUCLEOTIDE SEQUENCE</scope>
</reference>